<organism evidence="1 2">
    <name type="scientific">Salinadaptatus halalkaliphilus</name>
    <dbReference type="NCBI Taxonomy" id="2419781"/>
    <lineage>
        <taxon>Archaea</taxon>
        <taxon>Methanobacteriati</taxon>
        <taxon>Methanobacteriota</taxon>
        <taxon>Stenosarchaea group</taxon>
        <taxon>Halobacteria</taxon>
        <taxon>Halobacteriales</taxon>
        <taxon>Natrialbaceae</taxon>
        <taxon>Salinadaptatus</taxon>
    </lineage>
</organism>
<dbReference type="EMBL" id="RBZW01000023">
    <property type="protein sequence ID" value="THE64889.1"/>
    <property type="molecule type" value="Genomic_DNA"/>
</dbReference>
<keyword evidence="2" id="KW-1185">Reference proteome</keyword>
<dbReference type="AlphaFoldDB" id="A0A4S3TL61"/>
<gene>
    <name evidence="1" type="ORF">D8Y22_10515</name>
</gene>
<name>A0A4S3TL61_9EURY</name>
<proteinExistence type="predicted"/>
<sequence length="112" mass="12948">MLCLDPCMESLDNLGLVLRTRHRKDDPVLNLDQRMRRIVRGETAAGARHSAGRSMMEEIGRIFGRQSTDRRELLEVVVTAEDRDRELIQEEKRHLFLPARLDGRLARITPNS</sequence>
<evidence type="ECO:0000313" key="1">
    <source>
        <dbReference type="EMBL" id="THE64889.1"/>
    </source>
</evidence>
<accession>A0A4S3TL61</accession>
<reference evidence="1 2" key="1">
    <citation type="submission" date="2018-10" db="EMBL/GenBank/DDBJ databases">
        <title>Natronolimnobius sp. XQ-INN 246 isolated from Inner Mongolia Autonomous Region of China.</title>
        <authorList>
            <person name="Xue Q."/>
        </authorList>
    </citation>
    <scope>NUCLEOTIDE SEQUENCE [LARGE SCALE GENOMIC DNA]</scope>
    <source>
        <strain evidence="1 2">XQ-INN 246</strain>
    </source>
</reference>
<dbReference type="Proteomes" id="UP000318864">
    <property type="component" value="Unassembled WGS sequence"/>
</dbReference>
<comment type="caution">
    <text evidence="1">The sequence shown here is derived from an EMBL/GenBank/DDBJ whole genome shotgun (WGS) entry which is preliminary data.</text>
</comment>
<protein>
    <submittedName>
        <fullName evidence="1">Uncharacterized protein</fullName>
    </submittedName>
</protein>
<evidence type="ECO:0000313" key="2">
    <source>
        <dbReference type="Proteomes" id="UP000318864"/>
    </source>
</evidence>